<reference evidence="1" key="1">
    <citation type="journal article" date="2012" name="PLoS ONE">
        <title>Gene sets for utilization of primary and secondary nutrition supplies in the distal gut of endangered iberian lynx.</title>
        <authorList>
            <person name="Alcaide M."/>
            <person name="Messina E."/>
            <person name="Richter M."/>
            <person name="Bargiela R."/>
            <person name="Peplies J."/>
            <person name="Huws S.A."/>
            <person name="Newbold C.J."/>
            <person name="Golyshin P.N."/>
            <person name="Simon M.A."/>
            <person name="Lopez G."/>
            <person name="Yakimov M.M."/>
            <person name="Ferrer M."/>
        </authorList>
    </citation>
    <scope>NUCLEOTIDE SEQUENCE</scope>
</reference>
<proteinExistence type="predicted"/>
<organism evidence="1">
    <name type="scientific">gut metagenome</name>
    <dbReference type="NCBI Taxonomy" id="749906"/>
    <lineage>
        <taxon>unclassified sequences</taxon>
        <taxon>metagenomes</taxon>
        <taxon>organismal metagenomes</taxon>
    </lineage>
</organism>
<sequence length="36" mass="3949">MSPKEYASSSSRQDGSVMDVKAIAIVHKKNLNVFIP</sequence>
<gene>
    <name evidence="1" type="ORF">EVA_18317</name>
</gene>
<accession>J9FFB2</accession>
<name>J9FFB2_9ZZZZ</name>
<dbReference type="AlphaFoldDB" id="J9FFB2"/>
<comment type="caution">
    <text evidence="1">The sequence shown here is derived from an EMBL/GenBank/DDBJ whole genome shotgun (WGS) entry which is preliminary data.</text>
</comment>
<dbReference type="EMBL" id="AMCI01006886">
    <property type="protein sequence ID" value="EJW93576.1"/>
    <property type="molecule type" value="Genomic_DNA"/>
</dbReference>
<protein>
    <submittedName>
        <fullName evidence="1">Uncharacterized protein</fullName>
    </submittedName>
</protein>
<evidence type="ECO:0000313" key="1">
    <source>
        <dbReference type="EMBL" id="EJW93576.1"/>
    </source>
</evidence>